<dbReference type="CDD" id="cd00408">
    <property type="entry name" value="DHDPS-like"/>
    <property type="match status" value="1"/>
</dbReference>
<dbReference type="Proteomes" id="UP001501414">
    <property type="component" value="Unassembled WGS sequence"/>
</dbReference>
<dbReference type="InterPro" id="IPR013785">
    <property type="entry name" value="Aldolase_TIM"/>
</dbReference>
<dbReference type="SMART" id="SM01130">
    <property type="entry name" value="DHDPS"/>
    <property type="match status" value="1"/>
</dbReference>
<dbReference type="PANTHER" id="PTHR12128:SF19">
    <property type="entry name" value="5-DEHYDRO-4-DEOXYGLUCARATE DEHYDRATASE 2-RELATED"/>
    <property type="match status" value="1"/>
</dbReference>
<evidence type="ECO:0000256" key="1">
    <source>
        <dbReference type="ARBA" id="ARBA00023239"/>
    </source>
</evidence>
<dbReference type="SUPFAM" id="SSF51569">
    <property type="entry name" value="Aldolase"/>
    <property type="match status" value="1"/>
</dbReference>
<dbReference type="Pfam" id="PF00701">
    <property type="entry name" value="DHDPS"/>
    <property type="match status" value="1"/>
</dbReference>
<proteinExistence type="inferred from homology"/>
<dbReference type="Gene3D" id="3.20.20.70">
    <property type="entry name" value="Aldolase class I"/>
    <property type="match status" value="1"/>
</dbReference>
<comment type="caution">
    <text evidence="3">The sequence shown here is derived from an EMBL/GenBank/DDBJ whole genome shotgun (WGS) entry which is preliminary data.</text>
</comment>
<gene>
    <name evidence="3" type="ORF">GCM10009613_51370</name>
</gene>
<reference evidence="4" key="1">
    <citation type="journal article" date="2019" name="Int. J. Syst. Evol. Microbiol.">
        <title>The Global Catalogue of Microorganisms (GCM) 10K type strain sequencing project: providing services to taxonomists for standard genome sequencing and annotation.</title>
        <authorList>
            <consortium name="The Broad Institute Genomics Platform"/>
            <consortium name="The Broad Institute Genome Sequencing Center for Infectious Disease"/>
            <person name="Wu L."/>
            <person name="Ma J."/>
        </authorList>
    </citation>
    <scope>NUCLEOTIDE SEQUENCE [LARGE SCALE GENOMIC DNA]</scope>
    <source>
        <strain evidence="4">JCM 11896</strain>
    </source>
</reference>
<protein>
    <submittedName>
        <fullName evidence="3">Dihydrodipicolinate synthase family protein</fullName>
    </submittedName>
</protein>
<organism evidence="3 4">
    <name type="scientific">Pseudonocardia kongjuensis</name>
    <dbReference type="NCBI Taxonomy" id="102227"/>
    <lineage>
        <taxon>Bacteria</taxon>
        <taxon>Bacillati</taxon>
        <taxon>Actinomycetota</taxon>
        <taxon>Actinomycetes</taxon>
        <taxon>Pseudonocardiales</taxon>
        <taxon>Pseudonocardiaceae</taxon>
        <taxon>Pseudonocardia</taxon>
    </lineage>
</organism>
<dbReference type="PANTHER" id="PTHR12128">
    <property type="entry name" value="DIHYDRODIPICOLINATE SYNTHASE"/>
    <property type="match status" value="1"/>
</dbReference>
<evidence type="ECO:0000313" key="3">
    <source>
        <dbReference type="EMBL" id="GAA1397938.1"/>
    </source>
</evidence>
<keyword evidence="4" id="KW-1185">Reference proteome</keyword>
<evidence type="ECO:0000313" key="4">
    <source>
        <dbReference type="Proteomes" id="UP001501414"/>
    </source>
</evidence>
<dbReference type="EMBL" id="BAAAJK010000036">
    <property type="protein sequence ID" value="GAA1397938.1"/>
    <property type="molecule type" value="Genomic_DNA"/>
</dbReference>
<dbReference type="InterPro" id="IPR002220">
    <property type="entry name" value="DapA-like"/>
</dbReference>
<dbReference type="PIRSF" id="PIRSF001365">
    <property type="entry name" value="DHDPS"/>
    <property type="match status" value="1"/>
</dbReference>
<evidence type="ECO:0000256" key="2">
    <source>
        <dbReference type="PIRNR" id="PIRNR001365"/>
    </source>
</evidence>
<keyword evidence="1 2" id="KW-0456">Lyase</keyword>
<dbReference type="RefSeq" id="WP_344026989.1">
    <property type="nucleotide sequence ID" value="NZ_BAAAJK010000036.1"/>
</dbReference>
<name>A0ABP4IUA2_9PSEU</name>
<sequence>MHPDEVRRRIAGVVAIVPTPFDGDDRIDEAAFGGLLDRLTAGGVAAMTVNGNTGEFFTLSPAEAGRLVELAAGRTGDALFVAGVGFDPRTAVESARRARELGAHAVMVHPPVHPYVSPQGWVDHHVRIAGELAGLAVVPYLRDDRIGPAELAALADACPNVVAVKYAVPDPVRVAAVVRGPGADRFAWIAGLAESHAPAAAVAGTVGFTSGLAVVHPALSGRMQQALARADLPAAMRVWDEVHEFERLRAADRSADNVGVVKEALARIGLCRPDVRPPATRPAAPVVDAVHRIVDGWGLSATPAR</sequence>
<accession>A0ABP4IUA2</accession>
<comment type="similarity">
    <text evidence="2">Belongs to the DapA family.</text>
</comment>